<gene>
    <name evidence="1" type="ORF">VE96_C0024G0002</name>
</gene>
<name>A0A0G1HY46_UNCK3</name>
<comment type="caution">
    <text evidence="1">The sequence shown here is derived from an EMBL/GenBank/DDBJ whole genome shotgun (WGS) entry which is preliminary data.</text>
</comment>
<evidence type="ECO:0000313" key="1">
    <source>
        <dbReference type="EMBL" id="KKT51865.1"/>
    </source>
</evidence>
<sequence>MFLFVLLSGFRAKPGMTEGGAGMTEGQILDPLRIKLCGQAGALRLARITLSVPESGIGVRVIGILKIAAVKPYECGTRTERQFLANTE</sequence>
<dbReference type="EMBL" id="LCIJ01000024">
    <property type="protein sequence ID" value="KKT51865.1"/>
    <property type="molecule type" value="Genomic_DNA"/>
</dbReference>
<dbReference type="Proteomes" id="UP000034752">
    <property type="component" value="Unassembled WGS sequence"/>
</dbReference>
<proteinExistence type="predicted"/>
<reference evidence="1 2" key="1">
    <citation type="journal article" date="2015" name="Nature">
        <title>rRNA introns, odd ribosomes, and small enigmatic genomes across a large radiation of phyla.</title>
        <authorList>
            <person name="Brown C.T."/>
            <person name="Hug L.A."/>
            <person name="Thomas B.C."/>
            <person name="Sharon I."/>
            <person name="Castelle C.J."/>
            <person name="Singh A."/>
            <person name="Wilkins M.J."/>
            <person name="Williams K.H."/>
            <person name="Banfield J.F."/>
        </authorList>
    </citation>
    <scope>NUCLEOTIDE SEQUENCE [LARGE SCALE GENOMIC DNA]</scope>
</reference>
<dbReference type="AlphaFoldDB" id="A0A0G1HY46"/>
<organism evidence="1 2">
    <name type="scientific">candidate division Kazan bacterium GW2011_GWA1_44_22</name>
    <dbReference type="NCBI Taxonomy" id="1620410"/>
    <lineage>
        <taxon>Bacteria</taxon>
        <taxon>Bacteria division Kazan-3B-28</taxon>
    </lineage>
</organism>
<protein>
    <submittedName>
        <fullName evidence="1">Uncharacterized protein</fullName>
    </submittedName>
</protein>
<evidence type="ECO:0000313" key="2">
    <source>
        <dbReference type="Proteomes" id="UP000034752"/>
    </source>
</evidence>
<accession>A0A0G1HY46</accession>